<evidence type="ECO:0000259" key="11">
    <source>
        <dbReference type="Pfam" id="PF00151"/>
    </source>
</evidence>
<comment type="subcellular location">
    <subcellularLocation>
        <location evidence="2">Secreted</location>
    </subcellularLocation>
</comment>
<feature type="domain" description="Lipase" evidence="11">
    <location>
        <begin position="577"/>
        <end position="827"/>
    </location>
</feature>
<dbReference type="InterPro" id="IPR000734">
    <property type="entry name" value="TAG_lipase"/>
</dbReference>
<dbReference type="CDD" id="cd00707">
    <property type="entry name" value="Pancreat_lipase_like"/>
    <property type="match status" value="1"/>
</dbReference>
<keyword evidence="5" id="KW-0964">Secreted</keyword>
<dbReference type="SUPFAM" id="SSF57424">
    <property type="entry name" value="LDL receptor-like module"/>
    <property type="match status" value="1"/>
</dbReference>
<dbReference type="InterPro" id="IPR003226">
    <property type="entry name" value="MYG1_exonuclease"/>
</dbReference>
<dbReference type="GO" id="GO:0017171">
    <property type="term" value="F:serine hydrolase activity"/>
    <property type="evidence" value="ECO:0007669"/>
    <property type="project" value="TreeGrafter"/>
</dbReference>
<dbReference type="Proteomes" id="UP000310200">
    <property type="component" value="Unassembled WGS sequence"/>
</dbReference>
<evidence type="ECO:0000256" key="5">
    <source>
        <dbReference type="ARBA" id="ARBA00022525"/>
    </source>
</evidence>
<dbReference type="GO" id="GO:0008970">
    <property type="term" value="F:phospholipase A1 activity"/>
    <property type="evidence" value="ECO:0007669"/>
    <property type="project" value="UniProtKB-EC"/>
</dbReference>
<keyword evidence="13" id="KW-1185">Reference proteome</keyword>
<name>A0A4S2KVT0_9HYME</name>
<comment type="caution">
    <text evidence="8">Lacks conserved residue(s) required for the propagation of feature annotation.</text>
</comment>
<evidence type="ECO:0000256" key="4">
    <source>
        <dbReference type="ARBA" id="ARBA00013179"/>
    </source>
</evidence>
<keyword evidence="7" id="KW-1015">Disulfide bond</keyword>
<keyword evidence="10" id="KW-0812">Transmembrane</keyword>
<dbReference type="Gene3D" id="3.40.50.1820">
    <property type="entry name" value="alpha/beta hydrolase"/>
    <property type="match status" value="1"/>
</dbReference>
<dbReference type="InterPro" id="IPR029058">
    <property type="entry name" value="AB_hydrolase_fold"/>
</dbReference>
<evidence type="ECO:0000256" key="8">
    <source>
        <dbReference type="PROSITE-ProRule" id="PRU00124"/>
    </source>
</evidence>
<dbReference type="FunFam" id="3.40.50.1820:FF:000076">
    <property type="entry name" value="phospholipase A1"/>
    <property type="match status" value="1"/>
</dbReference>
<gene>
    <name evidence="12" type="ORF">DBV15_02454</name>
</gene>
<evidence type="ECO:0000313" key="13">
    <source>
        <dbReference type="Proteomes" id="UP000310200"/>
    </source>
</evidence>
<dbReference type="PANTHER" id="PTHR11610">
    <property type="entry name" value="LIPASE"/>
    <property type="match status" value="1"/>
</dbReference>
<dbReference type="SUPFAM" id="SSF53474">
    <property type="entry name" value="alpha/beta-Hydrolases"/>
    <property type="match status" value="1"/>
</dbReference>
<dbReference type="InterPro" id="IPR033906">
    <property type="entry name" value="Lipase_N"/>
</dbReference>
<evidence type="ECO:0000256" key="9">
    <source>
        <dbReference type="RuleBase" id="RU004262"/>
    </source>
</evidence>
<dbReference type="Gene3D" id="4.10.400.10">
    <property type="entry name" value="Low-density Lipoprotein Receptor"/>
    <property type="match status" value="1"/>
</dbReference>
<comment type="catalytic activity">
    <reaction evidence="1">
        <text>a 1,2-diacyl-sn-glycero-3-phosphocholine + H2O = a 2-acyl-sn-glycero-3-phosphocholine + a fatty acid + H(+)</text>
        <dbReference type="Rhea" id="RHEA:18689"/>
        <dbReference type="ChEBI" id="CHEBI:15377"/>
        <dbReference type="ChEBI" id="CHEBI:15378"/>
        <dbReference type="ChEBI" id="CHEBI:28868"/>
        <dbReference type="ChEBI" id="CHEBI:57643"/>
        <dbReference type="ChEBI" id="CHEBI:57875"/>
        <dbReference type="EC" id="3.1.1.32"/>
    </reaction>
</comment>
<protein>
    <recommendedName>
        <fullName evidence="4">phospholipase A1</fullName>
        <ecNumber evidence="4">3.1.1.32</ecNumber>
    </recommendedName>
</protein>
<evidence type="ECO:0000256" key="10">
    <source>
        <dbReference type="SAM" id="Phobius"/>
    </source>
</evidence>
<feature type="transmembrane region" description="Helical" evidence="10">
    <location>
        <begin position="424"/>
        <end position="448"/>
    </location>
</feature>
<dbReference type="STRING" id="300112.A0A4S2KVT0"/>
<dbReference type="Pfam" id="PF03690">
    <property type="entry name" value="MYG1_exonuc"/>
    <property type="match status" value="1"/>
</dbReference>
<accession>A0A4S2KVT0</accession>
<dbReference type="InterPro" id="IPR023415">
    <property type="entry name" value="LDLR_class-A_CS"/>
</dbReference>
<keyword evidence="6" id="KW-0378">Hydrolase</keyword>
<evidence type="ECO:0000256" key="2">
    <source>
        <dbReference type="ARBA" id="ARBA00004613"/>
    </source>
</evidence>
<dbReference type="InterPro" id="IPR002172">
    <property type="entry name" value="LDrepeatLR_classA_rpt"/>
</dbReference>
<dbReference type="PROSITE" id="PS01209">
    <property type="entry name" value="LDLRA_1"/>
    <property type="match status" value="1"/>
</dbReference>
<dbReference type="EC" id="3.1.1.32" evidence="4"/>
<reference evidence="12 13" key="1">
    <citation type="journal article" date="2019" name="Philos. Trans. R. Soc. Lond., B, Biol. Sci.">
        <title>Ant behaviour and brain gene expression of defending hosts depend on the ecological success of the intruding social parasite.</title>
        <authorList>
            <person name="Kaur R."/>
            <person name="Stoldt M."/>
            <person name="Jongepier E."/>
            <person name="Feldmeyer B."/>
            <person name="Menzel F."/>
            <person name="Bornberg-Bauer E."/>
            <person name="Foitzik S."/>
        </authorList>
    </citation>
    <scope>NUCLEOTIDE SEQUENCE [LARGE SCALE GENOMIC DNA]</scope>
    <source>
        <tissue evidence="12">Whole body</tissue>
    </source>
</reference>
<dbReference type="EMBL" id="QBLH01000808">
    <property type="protein sequence ID" value="TGZ54232.1"/>
    <property type="molecule type" value="Genomic_DNA"/>
</dbReference>
<dbReference type="PANTHER" id="PTHR11610:SF151">
    <property type="entry name" value="PHOSPHOLIPASE A1 MEMBER A-LIKE PROTEIN"/>
    <property type="match status" value="1"/>
</dbReference>
<dbReference type="Pfam" id="PF00151">
    <property type="entry name" value="Lipase"/>
    <property type="match status" value="1"/>
</dbReference>
<evidence type="ECO:0000256" key="6">
    <source>
        <dbReference type="ARBA" id="ARBA00022801"/>
    </source>
</evidence>
<dbReference type="GO" id="GO:0005615">
    <property type="term" value="C:extracellular space"/>
    <property type="evidence" value="ECO:0007669"/>
    <property type="project" value="TreeGrafter"/>
</dbReference>
<evidence type="ECO:0000256" key="3">
    <source>
        <dbReference type="ARBA" id="ARBA00010701"/>
    </source>
</evidence>
<dbReference type="InterPro" id="IPR013818">
    <property type="entry name" value="Lipase"/>
</dbReference>
<dbReference type="PROSITE" id="PS50068">
    <property type="entry name" value="LDLRA_2"/>
    <property type="match status" value="1"/>
</dbReference>
<proteinExistence type="inferred from homology"/>
<dbReference type="InterPro" id="IPR036055">
    <property type="entry name" value="LDL_receptor-like_sf"/>
</dbReference>
<dbReference type="CDD" id="cd00112">
    <property type="entry name" value="LDLa"/>
    <property type="match status" value="1"/>
</dbReference>
<comment type="similarity">
    <text evidence="3 9">Belongs to the AB hydrolase superfamily. Lipase family.</text>
</comment>
<keyword evidence="10" id="KW-0472">Membrane</keyword>
<evidence type="ECO:0000313" key="12">
    <source>
        <dbReference type="EMBL" id="TGZ54232.1"/>
    </source>
</evidence>
<organism evidence="12 13">
    <name type="scientific">Temnothorax longispinosus</name>
    <dbReference type="NCBI Taxonomy" id="300112"/>
    <lineage>
        <taxon>Eukaryota</taxon>
        <taxon>Metazoa</taxon>
        <taxon>Ecdysozoa</taxon>
        <taxon>Arthropoda</taxon>
        <taxon>Hexapoda</taxon>
        <taxon>Insecta</taxon>
        <taxon>Pterygota</taxon>
        <taxon>Neoptera</taxon>
        <taxon>Endopterygota</taxon>
        <taxon>Hymenoptera</taxon>
        <taxon>Apocrita</taxon>
        <taxon>Aculeata</taxon>
        <taxon>Formicoidea</taxon>
        <taxon>Formicidae</taxon>
        <taxon>Myrmicinae</taxon>
        <taxon>Temnothorax</taxon>
    </lineage>
</organism>
<dbReference type="AlphaFoldDB" id="A0A4S2KVT0"/>
<dbReference type="Pfam" id="PF00057">
    <property type="entry name" value="Ldl_recept_a"/>
    <property type="match status" value="1"/>
</dbReference>
<evidence type="ECO:0000256" key="7">
    <source>
        <dbReference type="ARBA" id="ARBA00023157"/>
    </source>
</evidence>
<evidence type="ECO:0000256" key="1">
    <source>
        <dbReference type="ARBA" id="ARBA00000111"/>
    </source>
</evidence>
<sequence length="1138" mass="127128">MTQRRRKSRKFSHCSNMTRRGSRSFIQICAYLAFITVTIAADQEECDKTKCPGPLAYYKALNCIPVFEKKGDCCATEYNCDHLKNRSTSKCYVNGKEYAVGEKLKDEDANPCDIGCTCSPGYDGIASFNCAIVDCFHGPAKPNCYRKNSPDQCCPGEEVCPENPEDRAICNVNGKEYRDGEYFEVESDPDLNCVCQPGYEGENVEPFCMKPKHPYCSPDFRHASDIVNNCAPVYYADQSPQTSCSVSSRCQNDNDTVIHNEKSGDKNPDDKDVCHFGNLTMHRDDELNQATDYSSVCVKCVCEVPPVPTCQRLPDEECDVTKHPSCRNTKQTVGAIYTRTNFVTLKYVTDAWGTNSNGFRLVITAVKDPKHTCKDFRCTLNEFCIETDLLCDGVNHCGDGSDEATSTLCANSEASTILGMQTTWFAIAVVFLILSMGGLVTAAVLCFCRQRVPTPRHPHNAHNAQSHPPYVPFVNRGVSPATIDQSLQRPVPAGRSPGIIRSRSFARYHGQGGASDGSKMTTTNQAGCPPTWRIFTILLLVCEFAAAANTQTFVVSNTVDNQIGRDFFVGPCLVNTNQTCPDEEVTFFLYTKYNPDEGQQLLVNDTGSNLDDTNFVAAIPTKIIVHGYNSDMQLSYLVDIRKEYLKRGSYNLIAVDWRRLAGAPCYPVAVHNVPHVGDCLAQLVDRLRDYGAEDIHVIGFSLGAHVPAFAANALRPYKLPRITGLDPAMPLFVTVSKDEKLDASDAEFVDVLHTNAFIQGKIEPSGHIDFYMNGGVNQPGCWEQGNPFGCNHHRAAEYFSESINSKVGFWGWPCSGFVAYLLGLCPPRFPAVLMGEDVNRKYRGFHLVKTRAHSPYADGMFTVEDFYQQNLYQEFQESVSTIVKKSGCNWTNKLSSAGLIYCHFGHDILKRILSDVTKDALEDTIVDEIFKIIYDTFIQEIDAIDNNKQIYRSTTNLTARVRRLNYQNENIKTQFEKAIALAQDEFLEILHVTKNITDMQRAVENRFEECDKTKCPGPLAYYEVLNCIPVFKKEGDCCAIKYNCDHLKERSTIKCYVNGKEYEIGEVRKEEDANPCDIGCTCLPGHDNIATFTCAVVDCFDRPAKPGCYRKNSLFDCCAGEEVCRKHNIIKSSENPED</sequence>
<dbReference type="GO" id="GO:0016042">
    <property type="term" value="P:lipid catabolic process"/>
    <property type="evidence" value="ECO:0007669"/>
    <property type="project" value="TreeGrafter"/>
</dbReference>
<dbReference type="SMART" id="SM00192">
    <property type="entry name" value="LDLa"/>
    <property type="match status" value="1"/>
</dbReference>
<comment type="caution">
    <text evidence="12">The sequence shown here is derived from an EMBL/GenBank/DDBJ whole genome shotgun (WGS) entry which is preliminary data.</text>
</comment>
<keyword evidence="10" id="KW-1133">Transmembrane helix</keyword>
<dbReference type="PRINTS" id="PR00821">
    <property type="entry name" value="TAGLIPASE"/>
</dbReference>